<dbReference type="PANTHER" id="PTHR30042">
    <property type="entry name" value="POTASSIUM-TRANSPORTING ATPASE C CHAIN"/>
    <property type="match status" value="1"/>
</dbReference>
<evidence type="ECO:0000256" key="1">
    <source>
        <dbReference type="ARBA" id="ARBA00022448"/>
    </source>
</evidence>
<evidence type="ECO:0000313" key="12">
    <source>
        <dbReference type="EMBL" id="NLR76706.1"/>
    </source>
</evidence>
<evidence type="ECO:0000256" key="11">
    <source>
        <dbReference type="HAMAP-Rule" id="MF_00276"/>
    </source>
</evidence>
<name>A0A847SH56_9NEIS</name>
<keyword evidence="7 11" id="KW-0630">Potassium</keyword>
<evidence type="ECO:0000256" key="10">
    <source>
        <dbReference type="ARBA" id="ARBA00023136"/>
    </source>
</evidence>
<dbReference type="PANTHER" id="PTHR30042:SF2">
    <property type="entry name" value="POTASSIUM-TRANSPORTING ATPASE KDPC SUBUNIT"/>
    <property type="match status" value="1"/>
</dbReference>
<dbReference type="HAMAP" id="MF_00276">
    <property type="entry name" value="KdpC"/>
    <property type="match status" value="1"/>
</dbReference>
<dbReference type="Pfam" id="PF02669">
    <property type="entry name" value="KdpC"/>
    <property type="match status" value="1"/>
</dbReference>
<accession>A0A847SH56</accession>
<evidence type="ECO:0000256" key="8">
    <source>
        <dbReference type="ARBA" id="ARBA00022989"/>
    </source>
</evidence>
<evidence type="ECO:0000256" key="9">
    <source>
        <dbReference type="ARBA" id="ARBA00023065"/>
    </source>
</evidence>
<keyword evidence="6 11" id="KW-0067">ATP-binding</keyword>
<reference evidence="12 13" key="1">
    <citation type="submission" date="2020-04" db="EMBL/GenBank/DDBJ databases">
        <title>Draft genome of Leeia sp. IMCC25680.</title>
        <authorList>
            <person name="Song J."/>
            <person name="Cho J.-C."/>
        </authorList>
    </citation>
    <scope>NUCLEOTIDE SEQUENCE [LARGE SCALE GENOMIC DNA]</scope>
    <source>
        <strain evidence="12 13">IMCC25680</strain>
    </source>
</reference>
<dbReference type="AlphaFoldDB" id="A0A847SH56"/>
<gene>
    <name evidence="11 12" type="primary">kdpC</name>
    <name evidence="12" type="ORF">HF682_16175</name>
</gene>
<dbReference type="NCBIfam" id="TIGR00681">
    <property type="entry name" value="kdpC"/>
    <property type="match status" value="1"/>
</dbReference>
<dbReference type="Proteomes" id="UP000587991">
    <property type="component" value="Unassembled WGS sequence"/>
</dbReference>
<comment type="similarity">
    <text evidence="11">Belongs to the KdpC family.</text>
</comment>
<comment type="function">
    <text evidence="11">Part of the high-affinity ATP-driven potassium transport (or Kdp) system, which catalyzes the hydrolysis of ATP coupled with the electrogenic transport of potassium into the cytoplasm. This subunit acts as a catalytic chaperone that increases the ATP-binding affinity of the ATP-hydrolyzing subunit KdpB by the formation of a transient KdpB/KdpC/ATP ternary complex.</text>
</comment>
<dbReference type="InterPro" id="IPR003820">
    <property type="entry name" value="KdpC"/>
</dbReference>
<organism evidence="12 13">
    <name type="scientific">Leeia aquatica</name>
    <dbReference type="NCBI Taxonomy" id="2725557"/>
    <lineage>
        <taxon>Bacteria</taxon>
        <taxon>Pseudomonadati</taxon>
        <taxon>Pseudomonadota</taxon>
        <taxon>Betaproteobacteria</taxon>
        <taxon>Neisseriales</taxon>
        <taxon>Leeiaceae</taxon>
        <taxon>Leeia</taxon>
    </lineage>
</organism>
<comment type="subunit">
    <text evidence="11">The system is composed of three essential subunits: KdpA, KdpB and KdpC.</text>
</comment>
<keyword evidence="5 11" id="KW-0547">Nucleotide-binding</keyword>
<dbReference type="EMBL" id="JABAIM010000004">
    <property type="protein sequence ID" value="NLR76706.1"/>
    <property type="molecule type" value="Genomic_DNA"/>
</dbReference>
<keyword evidence="3 11" id="KW-0633">Potassium transport</keyword>
<evidence type="ECO:0000256" key="6">
    <source>
        <dbReference type="ARBA" id="ARBA00022840"/>
    </source>
</evidence>
<keyword evidence="9 11" id="KW-0406">Ion transport</keyword>
<dbReference type="NCBIfam" id="NF001454">
    <property type="entry name" value="PRK00315.1"/>
    <property type="match status" value="1"/>
</dbReference>
<dbReference type="GO" id="GO:0005886">
    <property type="term" value="C:plasma membrane"/>
    <property type="evidence" value="ECO:0007669"/>
    <property type="project" value="UniProtKB-SubCell"/>
</dbReference>
<comment type="subcellular location">
    <subcellularLocation>
        <location evidence="11">Cell membrane</location>
        <topology evidence="11">Single-pass membrane protein</topology>
    </subcellularLocation>
</comment>
<dbReference type="PIRSF" id="PIRSF001296">
    <property type="entry name" value="K_ATPase_KdpC"/>
    <property type="match status" value="1"/>
</dbReference>
<keyword evidence="4 11" id="KW-0812">Transmembrane</keyword>
<keyword evidence="8 11" id="KW-1133">Transmembrane helix</keyword>
<keyword evidence="2 11" id="KW-1003">Cell membrane</keyword>
<protein>
    <recommendedName>
        <fullName evidence="11">Potassium-transporting ATPase KdpC subunit</fullName>
    </recommendedName>
    <alternativeName>
        <fullName evidence="11">ATP phosphohydrolase [potassium-transporting] C chain</fullName>
    </alternativeName>
    <alternativeName>
        <fullName evidence="11">Potassium-binding and translocating subunit C</fullName>
    </alternativeName>
    <alternativeName>
        <fullName evidence="11">Potassium-translocating ATPase C chain</fullName>
    </alternativeName>
</protein>
<evidence type="ECO:0000256" key="4">
    <source>
        <dbReference type="ARBA" id="ARBA00022692"/>
    </source>
</evidence>
<dbReference type="GO" id="GO:0008556">
    <property type="term" value="F:P-type potassium transmembrane transporter activity"/>
    <property type="evidence" value="ECO:0007669"/>
    <property type="project" value="InterPro"/>
</dbReference>
<keyword evidence="10 11" id="KW-0472">Membrane</keyword>
<dbReference type="GO" id="GO:0005524">
    <property type="term" value="F:ATP binding"/>
    <property type="evidence" value="ECO:0007669"/>
    <property type="project" value="UniProtKB-UniRule"/>
</dbReference>
<feature type="transmembrane region" description="Helical" evidence="11">
    <location>
        <begin position="26"/>
        <end position="44"/>
    </location>
</feature>
<sequence length="205" mass="21637">MPPLAHEEIAMNTVDITPQTRLLRPALGMAMLTLLGFGLTYSLLATGLGRALSPYTATGSLVTRDGVVAGSTLVSQPFASARYFMGRPTASGHDPMAMAGSNLAHSNPELMQRITAARKAVAQREGVPLERVPADLFTQSGSGSDPHISPEAARLQIARVAQARHLPAEQVAKLVSAHTEGKQFGLLGQPRVNVLALNLALDTLK</sequence>
<evidence type="ECO:0000256" key="7">
    <source>
        <dbReference type="ARBA" id="ARBA00022958"/>
    </source>
</evidence>
<evidence type="ECO:0000256" key="5">
    <source>
        <dbReference type="ARBA" id="ARBA00022741"/>
    </source>
</evidence>
<keyword evidence="13" id="KW-1185">Reference proteome</keyword>
<evidence type="ECO:0000256" key="3">
    <source>
        <dbReference type="ARBA" id="ARBA00022538"/>
    </source>
</evidence>
<proteinExistence type="inferred from homology"/>
<evidence type="ECO:0000313" key="13">
    <source>
        <dbReference type="Proteomes" id="UP000587991"/>
    </source>
</evidence>
<comment type="caution">
    <text evidence="12">The sequence shown here is derived from an EMBL/GenBank/DDBJ whole genome shotgun (WGS) entry which is preliminary data.</text>
</comment>
<keyword evidence="1 11" id="KW-0813">Transport</keyword>
<evidence type="ECO:0000256" key="2">
    <source>
        <dbReference type="ARBA" id="ARBA00022475"/>
    </source>
</evidence>